<feature type="region of interest" description="Disordered" evidence="1">
    <location>
        <begin position="791"/>
        <end position="811"/>
    </location>
</feature>
<feature type="compositionally biased region" description="Basic and acidic residues" evidence="1">
    <location>
        <begin position="795"/>
        <end position="811"/>
    </location>
</feature>
<dbReference type="Proteomes" id="UP001498398">
    <property type="component" value="Unassembled WGS sequence"/>
</dbReference>
<feature type="domain" description="CxC1-like cysteine cluster associated with KDZ transposases" evidence="2">
    <location>
        <begin position="117"/>
        <end position="210"/>
    </location>
</feature>
<organism evidence="3 4">
    <name type="scientific">Marasmiellus scandens</name>
    <dbReference type="NCBI Taxonomy" id="2682957"/>
    <lineage>
        <taxon>Eukaryota</taxon>
        <taxon>Fungi</taxon>
        <taxon>Dikarya</taxon>
        <taxon>Basidiomycota</taxon>
        <taxon>Agaricomycotina</taxon>
        <taxon>Agaricomycetes</taxon>
        <taxon>Agaricomycetidae</taxon>
        <taxon>Agaricales</taxon>
        <taxon>Marasmiineae</taxon>
        <taxon>Omphalotaceae</taxon>
        <taxon>Marasmiellus</taxon>
    </lineage>
</organism>
<dbReference type="PANTHER" id="PTHR33096">
    <property type="entry name" value="CXC2 DOMAIN-CONTAINING PROTEIN"/>
    <property type="match status" value="1"/>
</dbReference>
<feature type="region of interest" description="Disordered" evidence="1">
    <location>
        <begin position="410"/>
        <end position="433"/>
    </location>
</feature>
<dbReference type="InterPro" id="IPR040521">
    <property type="entry name" value="KDZ"/>
</dbReference>
<dbReference type="Pfam" id="PF18802">
    <property type="entry name" value="CxC1"/>
    <property type="match status" value="1"/>
</dbReference>
<feature type="region of interest" description="Disordered" evidence="1">
    <location>
        <begin position="61"/>
        <end position="81"/>
    </location>
</feature>
<feature type="region of interest" description="Disordered" evidence="1">
    <location>
        <begin position="310"/>
        <end position="338"/>
    </location>
</feature>
<evidence type="ECO:0000313" key="4">
    <source>
        <dbReference type="Proteomes" id="UP001498398"/>
    </source>
</evidence>
<gene>
    <name evidence="3" type="ORF">VKT23_016685</name>
</gene>
<evidence type="ECO:0000256" key="1">
    <source>
        <dbReference type="SAM" id="MobiDB-lite"/>
    </source>
</evidence>
<keyword evidence="4" id="KW-1185">Reference proteome</keyword>
<proteinExistence type="predicted"/>
<dbReference type="EMBL" id="JBANRG010000064">
    <property type="protein sequence ID" value="KAK7441204.1"/>
    <property type="molecule type" value="Genomic_DNA"/>
</dbReference>
<comment type="caution">
    <text evidence="3">The sequence shown here is derived from an EMBL/GenBank/DDBJ whole genome shotgun (WGS) entry which is preliminary data.</text>
</comment>
<sequence length="1037" mass="120028">MYPRLRRELSAPVHPSLEVTETDIPIGRAPQNDFTPQVYLSHGRALFQDPRASTSVQLQRPSQESFVGSMPPEPAVSPSKHSSKRLQLMARWSSLLPSLIVPYMELLLKTNNLRKDSTLKLQTERCSCCERCRELTIDIVRLHKYENVRFWVSDCAPAAIQLIRSGLFPCAPKYPTLAVDIRTLDFVTRLFLRVSPNYTAWCSTLQDYLYNQGYRLEGKDPLRRRFGNTLQWFNSLQAACERHVDDVLTESRLSVGCERTQQEHSPPPRQDSAPVCFRRPSVTVEEVDDEDSVNSQNNRVPMEAIDIEFTDQNPPDETFTRKRRHSHDENDCRPMAQSRPSEYLRSRCPICFGGEFDVEKDRLTWADVIVCLDACFTQRHNAQPRDPARKHPDSFFLSQEEVDTVQARVDAARSNPRPSKRPRMGANNEDEDDHLEPGMLVSKAILDGCGGSFKAAREFLAKVIPKGSDVTGVMALLCRHDRPLWVVNMTTPGERQHYAIALLEKLFQNLPSFLHVGLLYDIGCQLERSCLKWGLLDDHIDNLVFAISVFHAFGHQWACQLIYHPRKCERFGLSDGEGAERLWHSIQHLIAYTRIAGYHLRLYTLDAQFHFGNNENLLKMGQWIARKYRLLESKRSENEEELAESGVSIQTLREQWKIQVETQTRPLPAQSKNKGKKAVQECIRLRQSKKTLEKRLKYLQDVICDPESADYDVATAQLELPQVLERLKTTKEKVDKKERALGANEKTQLHHWVKSQYINKSMNAKAILTRLRERLRSRKFELDRVERSCRKQRNERRLHEHTEDSVRRRDPSIQHLAQKYNRLVKEMKDLIIVRKAPRNAVAPQPIDISKLFNLDVDDEIWQDIGLNYDEASEGTSPPPWLADENVRKGIRAMLELDRCEEEEERLAVERKAMQTWFEEEWEVVTTAITGNPDDRGLAHQLGLRRKYLCRLYVLWQDALIQFPEDWEESWGPSEYDIREARLLESSASVDYIDEEGCDVSFEIDVDPVLTEQLETVALAEEYRRANQEVDSFDVVVD</sequence>
<accession>A0ABR1IWQ3</accession>
<evidence type="ECO:0000259" key="2">
    <source>
        <dbReference type="Pfam" id="PF18802"/>
    </source>
</evidence>
<protein>
    <recommendedName>
        <fullName evidence="2">CxC1-like cysteine cluster associated with KDZ transposases domain-containing protein</fullName>
    </recommendedName>
</protein>
<name>A0ABR1IWQ3_9AGAR</name>
<dbReference type="Pfam" id="PF18758">
    <property type="entry name" value="KDZ"/>
    <property type="match status" value="1"/>
</dbReference>
<dbReference type="InterPro" id="IPR041320">
    <property type="entry name" value="CxC1"/>
</dbReference>
<evidence type="ECO:0000313" key="3">
    <source>
        <dbReference type="EMBL" id="KAK7441204.1"/>
    </source>
</evidence>
<dbReference type="PANTHER" id="PTHR33096:SF1">
    <property type="entry name" value="CXC1-LIKE CYSTEINE CLUSTER ASSOCIATED WITH KDZ TRANSPOSASES DOMAIN-CONTAINING PROTEIN"/>
    <property type="match status" value="1"/>
</dbReference>
<reference evidence="3 4" key="1">
    <citation type="submission" date="2024-01" db="EMBL/GenBank/DDBJ databases">
        <title>A draft genome for the cacao thread blight pathogen Marasmiellus scandens.</title>
        <authorList>
            <person name="Baruah I.K."/>
            <person name="Leung J."/>
            <person name="Bukari Y."/>
            <person name="Amoako-Attah I."/>
            <person name="Meinhardt L.W."/>
            <person name="Bailey B.A."/>
            <person name="Cohen S.P."/>
        </authorList>
    </citation>
    <scope>NUCLEOTIDE SEQUENCE [LARGE SCALE GENOMIC DNA]</scope>
    <source>
        <strain evidence="3 4">GH-19</strain>
    </source>
</reference>